<gene>
    <name evidence="3" type="ORF">Esi_0393_0014</name>
</gene>
<evidence type="ECO:0000313" key="4">
    <source>
        <dbReference type="Proteomes" id="UP000002630"/>
    </source>
</evidence>
<feature type="compositionally biased region" description="Basic residues" evidence="1">
    <location>
        <begin position="716"/>
        <end position="729"/>
    </location>
</feature>
<feature type="compositionally biased region" description="Gly residues" evidence="1">
    <location>
        <begin position="368"/>
        <end position="379"/>
    </location>
</feature>
<dbReference type="GO" id="GO:0051015">
    <property type="term" value="F:actin filament binding"/>
    <property type="evidence" value="ECO:0007669"/>
    <property type="project" value="TreeGrafter"/>
</dbReference>
<evidence type="ECO:0000313" key="3">
    <source>
        <dbReference type="EMBL" id="CBJ32925.1"/>
    </source>
</evidence>
<feature type="compositionally biased region" description="Basic and acidic residues" evidence="1">
    <location>
        <begin position="650"/>
        <end position="663"/>
    </location>
</feature>
<dbReference type="SMART" id="SM00033">
    <property type="entry name" value="CH"/>
    <property type="match status" value="3"/>
</dbReference>
<dbReference type="PANTHER" id="PTHR47385">
    <property type="entry name" value="CALPONIN"/>
    <property type="match status" value="1"/>
</dbReference>
<feature type="domain" description="Calponin-homology (CH)" evidence="2">
    <location>
        <begin position="410"/>
        <end position="514"/>
    </location>
</feature>
<dbReference type="Proteomes" id="UP000002630">
    <property type="component" value="Linkage Group LG26"/>
</dbReference>
<feature type="region of interest" description="Disordered" evidence="1">
    <location>
        <begin position="544"/>
        <end position="616"/>
    </location>
</feature>
<organism evidence="3 4">
    <name type="scientific">Ectocarpus siliculosus</name>
    <name type="common">Brown alga</name>
    <name type="synonym">Conferva siliculosa</name>
    <dbReference type="NCBI Taxonomy" id="2880"/>
    <lineage>
        <taxon>Eukaryota</taxon>
        <taxon>Sar</taxon>
        <taxon>Stramenopiles</taxon>
        <taxon>Ochrophyta</taxon>
        <taxon>PX clade</taxon>
        <taxon>Phaeophyceae</taxon>
        <taxon>Ectocarpales</taxon>
        <taxon>Ectocarpaceae</taxon>
        <taxon>Ectocarpus</taxon>
    </lineage>
</organism>
<dbReference type="InterPro" id="IPR003096">
    <property type="entry name" value="SM22_calponin"/>
</dbReference>
<dbReference type="EMBL" id="FN648590">
    <property type="protein sequence ID" value="CBJ32925.1"/>
    <property type="molecule type" value="Genomic_DNA"/>
</dbReference>
<dbReference type="EMBL" id="FN649751">
    <property type="protein sequence ID" value="CBJ32925.1"/>
    <property type="molecule type" value="Genomic_DNA"/>
</dbReference>
<protein>
    <submittedName>
        <fullName evidence="3">Calponin domain-containing protein</fullName>
    </submittedName>
</protein>
<dbReference type="InterPro" id="IPR001715">
    <property type="entry name" value="CH_dom"/>
</dbReference>
<dbReference type="Gene3D" id="1.10.418.10">
    <property type="entry name" value="Calponin-like domain"/>
    <property type="match status" value="3"/>
</dbReference>
<evidence type="ECO:0000259" key="2">
    <source>
        <dbReference type="PROSITE" id="PS50021"/>
    </source>
</evidence>
<dbReference type="PROSITE" id="PS50021">
    <property type="entry name" value="CH"/>
    <property type="match status" value="3"/>
</dbReference>
<feature type="region of interest" description="Disordered" evidence="1">
    <location>
        <begin position="242"/>
        <end position="330"/>
    </location>
</feature>
<evidence type="ECO:0000256" key="1">
    <source>
        <dbReference type="SAM" id="MobiDB-lite"/>
    </source>
</evidence>
<sequence>MGTMSPSRGQAAWAMLPSPSTPSARFARDASAGLKARNWVEEVIGRRLPEGDFAAGFKDGQGLCELVNTFRPASIPKIERSASPFHQMANISSFLKACRMLGVSEHVLFETLDLFNENRLPQVVRCLFSLSELVRTTMPSYHGPYLGAPDKPEVDPAVLHLVDIAKGNVVPAAGVAPADAGVASSGKKGSRAAAAAAAAGLEPLSLPKHDGEDGATSSRCCLSPAAHEAGKLTYGVYEGGGGGGGGGPAPAKPPRTPGAARTARLRAARTPGPDDAGVVSGEQAAGGGTTDAHRRQAQEPASAAALGGKRSGGAGAVAREGSEGGGGGGGGAVEYAESALSVANTPRRCNPMMMPSPRAEGASTPRGEVGGGGSGGSDGGAVASDYYGFGRSSSSVEDQARRRREATAQNDAEMEVALWIEGVTGETFPGKFWSSLKDGVLLCDVLNSIKPGLVPQVNPSRGTFVELENISAFLSGCRKVGVPEHSLFDTKDLHEKRDMQVVVHCLHVLGAAVQSTVPDFRGPLLGKKSEALSIVNARGLRKRLGKGPGARGGIHTLTAHKGGAGEYVGSGDVPIEQPDPTATMTPAESPSGKRASRRREASDSAGGSGVVAAGTPASPRAIAEGLSGGVLPAVILEEEAPAGMTSAVVRVERQGRRGARPAEEAGGGGSGRQNLAGLFADAALAADPRESRGRGGAVALRRTASGASGVSGNQQRRSRGAHRQRHHQQRKDEDGEGVVSQVQRFVELHTRQPWRVSGDMHESLRDGWQLALLANALRPGAVRCVHNSIQPVKHIQNIAGFLIACRRMGVARALLFDIEDLYEKRSNTRVARTLLALRALAADPDFALARPSSLIGTSLLVNAAAAAAKTGLASGPPSAASAGGRR</sequence>
<dbReference type="InterPro" id="IPR050606">
    <property type="entry name" value="Calponin-like"/>
</dbReference>
<dbReference type="AlphaFoldDB" id="D7G043"/>
<dbReference type="GO" id="GO:0015629">
    <property type="term" value="C:actin cytoskeleton"/>
    <property type="evidence" value="ECO:0007669"/>
    <property type="project" value="TreeGrafter"/>
</dbReference>
<feature type="region of interest" description="Disordered" evidence="1">
    <location>
        <begin position="351"/>
        <end position="381"/>
    </location>
</feature>
<reference evidence="3 4" key="1">
    <citation type="journal article" date="2010" name="Nature">
        <title>The Ectocarpus genome and the independent evolution of multicellularity in brown algae.</title>
        <authorList>
            <person name="Cock J.M."/>
            <person name="Sterck L."/>
            <person name="Rouze P."/>
            <person name="Scornet D."/>
            <person name="Allen A.E."/>
            <person name="Amoutzias G."/>
            <person name="Anthouard V."/>
            <person name="Artiguenave F."/>
            <person name="Aury J.M."/>
            <person name="Badger J.H."/>
            <person name="Beszteri B."/>
            <person name="Billiau K."/>
            <person name="Bonnet E."/>
            <person name="Bothwell J.H."/>
            <person name="Bowler C."/>
            <person name="Boyen C."/>
            <person name="Brownlee C."/>
            <person name="Carrano C.J."/>
            <person name="Charrier B."/>
            <person name="Cho G.Y."/>
            <person name="Coelho S.M."/>
            <person name="Collen J."/>
            <person name="Corre E."/>
            <person name="Da Silva C."/>
            <person name="Delage L."/>
            <person name="Delaroque N."/>
            <person name="Dittami S.M."/>
            <person name="Doulbeau S."/>
            <person name="Elias M."/>
            <person name="Farnham G."/>
            <person name="Gachon C.M."/>
            <person name="Gschloessl B."/>
            <person name="Heesch S."/>
            <person name="Jabbari K."/>
            <person name="Jubin C."/>
            <person name="Kawai H."/>
            <person name="Kimura K."/>
            <person name="Kloareg B."/>
            <person name="Kupper F.C."/>
            <person name="Lang D."/>
            <person name="Le Bail A."/>
            <person name="Leblanc C."/>
            <person name="Lerouge P."/>
            <person name="Lohr M."/>
            <person name="Lopez P.J."/>
            <person name="Martens C."/>
            <person name="Maumus F."/>
            <person name="Michel G."/>
            <person name="Miranda-Saavedra D."/>
            <person name="Morales J."/>
            <person name="Moreau H."/>
            <person name="Motomura T."/>
            <person name="Nagasato C."/>
            <person name="Napoli C.A."/>
            <person name="Nelson D.R."/>
            <person name="Nyvall-Collen P."/>
            <person name="Peters A.F."/>
            <person name="Pommier C."/>
            <person name="Potin P."/>
            <person name="Poulain J."/>
            <person name="Quesneville H."/>
            <person name="Read B."/>
            <person name="Rensing S.A."/>
            <person name="Ritter A."/>
            <person name="Rousvoal S."/>
            <person name="Samanta M."/>
            <person name="Samson G."/>
            <person name="Schroeder D.C."/>
            <person name="Segurens B."/>
            <person name="Strittmatter M."/>
            <person name="Tonon T."/>
            <person name="Tregear J.W."/>
            <person name="Valentin K."/>
            <person name="von Dassow P."/>
            <person name="Yamagishi T."/>
            <person name="Van de Peer Y."/>
            <person name="Wincker P."/>
        </authorList>
    </citation>
    <scope>NUCLEOTIDE SEQUENCE [LARGE SCALE GENOMIC DNA]</scope>
    <source>
        <strain evidence="4">Ec32 / CCAP1310/4</strain>
    </source>
</reference>
<dbReference type="eggNOG" id="KOG2046">
    <property type="taxonomic scope" value="Eukaryota"/>
</dbReference>
<name>D7G043_ECTSI</name>
<keyword evidence="4" id="KW-1185">Reference proteome</keyword>
<dbReference type="SUPFAM" id="SSF47576">
    <property type="entry name" value="Calponin-homology domain, CH-domain"/>
    <property type="match status" value="3"/>
</dbReference>
<dbReference type="STRING" id="2880.D7G043"/>
<feature type="region of interest" description="Disordered" evidence="1">
    <location>
        <begin position="646"/>
        <end position="673"/>
    </location>
</feature>
<accession>D7G043</accession>
<dbReference type="InterPro" id="IPR036872">
    <property type="entry name" value="CH_dom_sf"/>
</dbReference>
<dbReference type="OrthoDB" id="21595at2759"/>
<feature type="domain" description="Calponin-homology (CH)" evidence="2">
    <location>
        <begin position="732"/>
        <end position="841"/>
    </location>
</feature>
<dbReference type="PANTHER" id="PTHR47385:SF14">
    <property type="entry name" value="TRANSGELIN"/>
    <property type="match status" value="1"/>
</dbReference>
<feature type="region of interest" description="Disordered" evidence="1">
    <location>
        <begin position="1"/>
        <end position="22"/>
    </location>
</feature>
<feature type="domain" description="Calponin-homology (CH)" evidence="2">
    <location>
        <begin position="30"/>
        <end position="135"/>
    </location>
</feature>
<dbReference type="CDD" id="cd00014">
    <property type="entry name" value="CH_SF"/>
    <property type="match status" value="1"/>
</dbReference>
<dbReference type="GO" id="GO:0007015">
    <property type="term" value="P:actin filament organization"/>
    <property type="evidence" value="ECO:0007669"/>
    <property type="project" value="TreeGrafter"/>
</dbReference>
<dbReference type="InParanoid" id="D7G043"/>
<dbReference type="Pfam" id="PF00307">
    <property type="entry name" value="CH"/>
    <property type="match status" value="3"/>
</dbReference>
<feature type="region of interest" description="Disordered" evidence="1">
    <location>
        <begin position="686"/>
        <end position="738"/>
    </location>
</feature>
<proteinExistence type="predicted"/>
<dbReference type="PRINTS" id="PR00888">
    <property type="entry name" value="SM22CALPONIN"/>
</dbReference>